<accession>A0A1B9E3S3</accession>
<dbReference type="OrthoDB" id="1435796at2"/>
<dbReference type="STRING" id="1763534.GCA_001831475_01101"/>
<comment type="caution">
    <text evidence="1">The sequence shown here is derived from an EMBL/GenBank/DDBJ whole genome shotgun (WGS) entry which is preliminary data.</text>
</comment>
<dbReference type="Proteomes" id="UP000093510">
    <property type="component" value="Unassembled WGS sequence"/>
</dbReference>
<dbReference type="InterPro" id="IPR029063">
    <property type="entry name" value="SAM-dependent_MTases_sf"/>
</dbReference>
<name>A0A1B9E3S3_9FLAO</name>
<dbReference type="EMBL" id="LVEP01000022">
    <property type="protein sequence ID" value="OCB76548.1"/>
    <property type="molecule type" value="Genomic_DNA"/>
</dbReference>
<dbReference type="AlphaFoldDB" id="A0A1B9E3S3"/>
<protein>
    <recommendedName>
        <fullName evidence="3">Methyltransferase small domain-containing protein</fullName>
    </recommendedName>
</protein>
<evidence type="ECO:0000313" key="2">
    <source>
        <dbReference type="Proteomes" id="UP000093510"/>
    </source>
</evidence>
<organism evidence="1 2">
    <name type="scientific">Flavobacterium crassostreae</name>
    <dbReference type="NCBI Taxonomy" id="1763534"/>
    <lineage>
        <taxon>Bacteria</taxon>
        <taxon>Pseudomonadati</taxon>
        <taxon>Bacteroidota</taxon>
        <taxon>Flavobacteriia</taxon>
        <taxon>Flavobacteriales</taxon>
        <taxon>Flavobacteriaceae</taxon>
        <taxon>Flavobacterium</taxon>
    </lineage>
</organism>
<dbReference type="SUPFAM" id="SSF53335">
    <property type="entry name" value="S-adenosyl-L-methionine-dependent methyltransferases"/>
    <property type="match status" value="1"/>
</dbReference>
<sequence length="215" mass="24789">MRIKRIAVANYKKFCGLEGSQYIASEFALETILVLIEKFSLHTILELGLGIGSISDTVLQYFDPKKTNIAYFGTENNVFCLKALQTNVIAFNKLHLYSELNQIKNHTFDFIIIDGYDDCLNKIKNYCSKNAIIFIEGDRKLQKEIILNIFPKCKYVHVITLNKSKPYAHGENSIHNYVGGGQLIFTNPTAKMNLFWMQQKIKTFVKNKIRKYKSK</sequence>
<keyword evidence="2" id="KW-1185">Reference proteome</keyword>
<reference evidence="1 2" key="1">
    <citation type="submission" date="2016-03" db="EMBL/GenBank/DDBJ databases">
        <authorList>
            <person name="Ploux O."/>
        </authorList>
    </citation>
    <scope>NUCLEOTIDE SEQUENCE [LARGE SCALE GENOMIC DNA]</scope>
    <source>
        <strain evidence="1 2">LPB0076</strain>
    </source>
</reference>
<evidence type="ECO:0008006" key="3">
    <source>
        <dbReference type="Google" id="ProtNLM"/>
    </source>
</evidence>
<proteinExistence type="predicted"/>
<dbReference type="RefSeq" id="WP_066333950.1">
    <property type="nucleotide sequence ID" value="NZ_CP017688.1"/>
</dbReference>
<gene>
    <name evidence="1" type="ORF">LPBF_06340</name>
</gene>
<evidence type="ECO:0000313" key="1">
    <source>
        <dbReference type="EMBL" id="OCB76548.1"/>
    </source>
</evidence>